<dbReference type="RefSeq" id="XP_004360648.1">
    <property type="nucleotide sequence ID" value="XM_004360591.1"/>
</dbReference>
<feature type="transmembrane region" description="Helical" evidence="2">
    <location>
        <begin position="116"/>
        <end position="135"/>
    </location>
</feature>
<dbReference type="GeneID" id="14875877"/>
<protein>
    <recommendedName>
        <fullName evidence="5">Transmembrane protein</fullName>
    </recommendedName>
</protein>
<dbReference type="EMBL" id="GL883008">
    <property type="protein sequence ID" value="EGG22797.1"/>
    <property type="molecule type" value="Genomic_DNA"/>
</dbReference>
<feature type="transmembrane region" description="Helical" evidence="2">
    <location>
        <begin position="76"/>
        <end position="96"/>
    </location>
</feature>
<gene>
    <name evidence="3" type="ORF">DFA_04927</name>
</gene>
<evidence type="ECO:0000313" key="3">
    <source>
        <dbReference type="EMBL" id="EGG22797.1"/>
    </source>
</evidence>
<proteinExistence type="predicted"/>
<dbReference type="KEGG" id="dfa:DFA_04927"/>
<evidence type="ECO:0000313" key="4">
    <source>
        <dbReference type="Proteomes" id="UP000007797"/>
    </source>
</evidence>
<dbReference type="AlphaFoldDB" id="F4PME7"/>
<keyword evidence="2" id="KW-1133">Transmembrane helix</keyword>
<feature type="compositionally biased region" description="Polar residues" evidence="1">
    <location>
        <begin position="232"/>
        <end position="241"/>
    </location>
</feature>
<sequence length="257" mass="29264">MFYTATPVKLRLLFAFTMAVFCLLMLSCIMPMAIGRKPKLDGHPDHIHFHLYQAYYHSKNDVKEIKYSGPLLNTTLPTLLFMFISLFGTIITWALIHSNKATMSKALKCLKIGNVVAFISMVIAVANFQSFHYFINRDHQFCPSTGDWCHHHRLGYGYFSIIGVCVLMFINCIISFTLKPAVLDQTQKKKKVDEIKYPIYYPGCPEGIYYVQSQTVTPQEAPVQEDGATEITNNSTLQSDVNNNNINNNNSMKDRLV</sequence>
<evidence type="ECO:0008006" key="5">
    <source>
        <dbReference type="Google" id="ProtNLM"/>
    </source>
</evidence>
<keyword evidence="4" id="KW-1185">Reference proteome</keyword>
<reference evidence="4" key="1">
    <citation type="journal article" date="2011" name="Genome Res.">
        <title>Phylogeny-wide analysis of social amoeba genomes highlights ancient origins for complex intercellular communication.</title>
        <authorList>
            <person name="Heidel A.J."/>
            <person name="Lawal H.M."/>
            <person name="Felder M."/>
            <person name="Schilde C."/>
            <person name="Helps N.R."/>
            <person name="Tunggal B."/>
            <person name="Rivero F."/>
            <person name="John U."/>
            <person name="Schleicher M."/>
            <person name="Eichinger L."/>
            <person name="Platzer M."/>
            <person name="Noegel A.A."/>
            <person name="Schaap P."/>
            <person name="Gloeckner G."/>
        </authorList>
    </citation>
    <scope>NUCLEOTIDE SEQUENCE [LARGE SCALE GENOMIC DNA]</scope>
    <source>
        <strain evidence="4">SH3</strain>
    </source>
</reference>
<feature type="transmembrane region" description="Helical" evidence="2">
    <location>
        <begin position="155"/>
        <end position="178"/>
    </location>
</feature>
<dbReference type="Proteomes" id="UP000007797">
    <property type="component" value="Unassembled WGS sequence"/>
</dbReference>
<feature type="region of interest" description="Disordered" evidence="1">
    <location>
        <begin position="232"/>
        <end position="257"/>
    </location>
</feature>
<feature type="transmembrane region" description="Helical" evidence="2">
    <location>
        <begin position="12"/>
        <end position="34"/>
    </location>
</feature>
<organism evidence="3 4">
    <name type="scientific">Cavenderia fasciculata</name>
    <name type="common">Slime mold</name>
    <name type="synonym">Dictyostelium fasciculatum</name>
    <dbReference type="NCBI Taxonomy" id="261658"/>
    <lineage>
        <taxon>Eukaryota</taxon>
        <taxon>Amoebozoa</taxon>
        <taxon>Evosea</taxon>
        <taxon>Eumycetozoa</taxon>
        <taxon>Dictyostelia</taxon>
        <taxon>Acytosteliales</taxon>
        <taxon>Cavenderiaceae</taxon>
        <taxon>Cavenderia</taxon>
    </lineage>
</organism>
<name>F4PME7_CACFS</name>
<evidence type="ECO:0000256" key="2">
    <source>
        <dbReference type="SAM" id="Phobius"/>
    </source>
</evidence>
<keyword evidence="2" id="KW-0472">Membrane</keyword>
<evidence type="ECO:0000256" key="1">
    <source>
        <dbReference type="SAM" id="MobiDB-lite"/>
    </source>
</evidence>
<accession>F4PME7</accession>
<keyword evidence="2" id="KW-0812">Transmembrane</keyword>